<name>A0ABX8SE17_9ACTN</name>
<sequence>MLKFTLHGHACLSIVADDANVLVDPGAFSKLDDVGRPDAMLITHQHADHAEPGYLAQTSSPIYAPRDAIDVLRDQGIPEERLNVVEDGAVLTFGSLRITAAVGDHAVIYPGIPTPLNASYLVDGRLLVPGDAFPHIGDPDSVEHVLIPIAGPWLKLADAIDFAQRYPSAKAHPIHDALLSAPGIGLADRILDGVLGERFSRARPEVPIEM</sequence>
<proteinExistence type="predicted"/>
<feature type="domain" description="Metallo-beta-lactamase" evidence="1">
    <location>
        <begin position="8"/>
        <end position="175"/>
    </location>
</feature>
<evidence type="ECO:0000313" key="2">
    <source>
        <dbReference type="EMBL" id="QXT61658.1"/>
    </source>
</evidence>
<dbReference type="EMBL" id="CP079216">
    <property type="protein sequence ID" value="QXT61658.1"/>
    <property type="molecule type" value="Genomic_DNA"/>
</dbReference>
<evidence type="ECO:0000259" key="1">
    <source>
        <dbReference type="SMART" id="SM00849"/>
    </source>
</evidence>
<dbReference type="PANTHER" id="PTHR43546">
    <property type="entry name" value="UPF0173 METAL-DEPENDENT HYDROLASE MJ1163-RELATED"/>
    <property type="match status" value="1"/>
</dbReference>
<dbReference type="InterPro" id="IPR001279">
    <property type="entry name" value="Metallo-B-lactamas"/>
</dbReference>
<accession>A0ABX8SE17</accession>
<dbReference type="InterPro" id="IPR050114">
    <property type="entry name" value="UPF0173_UPF0282_UlaG_hydrolase"/>
</dbReference>
<organism evidence="2 3">
    <name type="scientific">Tessaracoccus palaemonis</name>
    <dbReference type="NCBI Taxonomy" id="2829499"/>
    <lineage>
        <taxon>Bacteria</taxon>
        <taxon>Bacillati</taxon>
        <taxon>Actinomycetota</taxon>
        <taxon>Actinomycetes</taxon>
        <taxon>Propionibacteriales</taxon>
        <taxon>Propionibacteriaceae</taxon>
        <taxon>Tessaracoccus</taxon>
    </lineage>
</organism>
<gene>
    <name evidence="2" type="ORF">KDB89_07500</name>
</gene>
<dbReference type="PANTHER" id="PTHR43546:SF3">
    <property type="entry name" value="UPF0173 METAL-DEPENDENT HYDROLASE MJ1163"/>
    <property type="match status" value="1"/>
</dbReference>
<keyword evidence="3" id="KW-1185">Reference proteome</keyword>
<protein>
    <submittedName>
        <fullName evidence="2">MBL fold metallo-hydrolase</fullName>
    </submittedName>
</protein>
<dbReference type="RefSeq" id="WP_219079800.1">
    <property type="nucleotide sequence ID" value="NZ_CP079216.1"/>
</dbReference>
<dbReference type="SMART" id="SM00849">
    <property type="entry name" value="Lactamase_B"/>
    <property type="match status" value="1"/>
</dbReference>
<reference evidence="2 3" key="1">
    <citation type="submission" date="2021-07" db="EMBL/GenBank/DDBJ databases">
        <title>complete genome sequencing of Tessaracoccus sp.J1M15.</title>
        <authorList>
            <person name="Bae J.-W."/>
            <person name="Kim D.-y."/>
        </authorList>
    </citation>
    <scope>NUCLEOTIDE SEQUENCE [LARGE SCALE GENOMIC DNA]</scope>
    <source>
        <strain evidence="2 3">J1M15</strain>
    </source>
</reference>
<dbReference type="Proteomes" id="UP000824504">
    <property type="component" value="Chromosome"/>
</dbReference>
<dbReference type="Pfam" id="PF13483">
    <property type="entry name" value="Lactamase_B_3"/>
    <property type="match status" value="1"/>
</dbReference>
<evidence type="ECO:0000313" key="3">
    <source>
        <dbReference type="Proteomes" id="UP000824504"/>
    </source>
</evidence>